<keyword evidence="2" id="KW-1185">Reference proteome</keyword>
<accession>A0A4Y2FK61</accession>
<dbReference type="AlphaFoldDB" id="A0A4Y2FK61"/>
<name>A0A4Y2FK61_ARAVE</name>
<proteinExistence type="predicted"/>
<comment type="caution">
    <text evidence="1">The sequence shown here is derived from an EMBL/GenBank/DDBJ whole genome shotgun (WGS) entry which is preliminary data.</text>
</comment>
<dbReference type="Proteomes" id="UP000499080">
    <property type="component" value="Unassembled WGS sequence"/>
</dbReference>
<dbReference type="EMBL" id="BGPR01000961">
    <property type="protein sequence ID" value="GBM41407.1"/>
    <property type="molecule type" value="Genomic_DNA"/>
</dbReference>
<organism evidence="1 2">
    <name type="scientific">Araneus ventricosus</name>
    <name type="common">Orbweaver spider</name>
    <name type="synonym">Epeira ventricosa</name>
    <dbReference type="NCBI Taxonomy" id="182803"/>
    <lineage>
        <taxon>Eukaryota</taxon>
        <taxon>Metazoa</taxon>
        <taxon>Ecdysozoa</taxon>
        <taxon>Arthropoda</taxon>
        <taxon>Chelicerata</taxon>
        <taxon>Arachnida</taxon>
        <taxon>Araneae</taxon>
        <taxon>Araneomorphae</taxon>
        <taxon>Entelegynae</taxon>
        <taxon>Araneoidea</taxon>
        <taxon>Araneidae</taxon>
        <taxon>Araneus</taxon>
    </lineage>
</organism>
<reference evidence="1 2" key="1">
    <citation type="journal article" date="2019" name="Sci. Rep.">
        <title>Orb-weaving spider Araneus ventricosus genome elucidates the spidroin gene catalogue.</title>
        <authorList>
            <person name="Kono N."/>
            <person name="Nakamura H."/>
            <person name="Ohtoshi R."/>
            <person name="Moran D.A.P."/>
            <person name="Shinohara A."/>
            <person name="Yoshida Y."/>
            <person name="Fujiwara M."/>
            <person name="Mori M."/>
            <person name="Tomita M."/>
            <person name="Arakawa K."/>
        </authorList>
    </citation>
    <scope>NUCLEOTIDE SEQUENCE [LARGE SCALE GENOMIC DNA]</scope>
</reference>
<evidence type="ECO:0000313" key="2">
    <source>
        <dbReference type="Proteomes" id="UP000499080"/>
    </source>
</evidence>
<protein>
    <submittedName>
        <fullName evidence="1">Uncharacterized protein</fullName>
    </submittedName>
</protein>
<gene>
    <name evidence="1" type="ORF">AVEN_62698_1</name>
</gene>
<evidence type="ECO:0000313" key="1">
    <source>
        <dbReference type="EMBL" id="GBM41407.1"/>
    </source>
</evidence>
<sequence>MVVRSRLRGRIIPGSKSDSTKDPWYIGLIDIKSDVDDQNSCSRKFSEDGIESGVILRLRKVQNTVGALVFCLFSRAATDFAFRYLQVAKCLIPSKWEGAYL</sequence>